<dbReference type="InterPro" id="IPR052210">
    <property type="entry name" value="LysM1-like"/>
</dbReference>
<name>A0AAN6RQG6_9PEZI</name>
<accession>A0AAN6RQG6</accession>
<dbReference type="EMBL" id="MU855942">
    <property type="protein sequence ID" value="KAK3898401.1"/>
    <property type="molecule type" value="Genomic_DNA"/>
</dbReference>
<evidence type="ECO:0000256" key="1">
    <source>
        <dbReference type="SAM" id="MobiDB-lite"/>
    </source>
</evidence>
<proteinExistence type="predicted"/>
<feature type="region of interest" description="Disordered" evidence="1">
    <location>
        <begin position="225"/>
        <end position="245"/>
    </location>
</feature>
<organism evidence="4 5">
    <name type="scientific">Staphylotrichum tortipilum</name>
    <dbReference type="NCBI Taxonomy" id="2831512"/>
    <lineage>
        <taxon>Eukaryota</taxon>
        <taxon>Fungi</taxon>
        <taxon>Dikarya</taxon>
        <taxon>Ascomycota</taxon>
        <taxon>Pezizomycotina</taxon>
        <taxon>Sordariomycetes</taxon>
        <taxon>Sordariomycetidae</taxon>
        <taxon>Sordariales</taxon>
        <taxon>Chaetomiaceae</taxon>
        <taxon>Staphylotrichum</taxon>
    </lineage>
</organism>
<dbReference type="SMART" id="SM00321">
    <property type="entry name" value="WSC"/>
    <property type="match status" value="1"/>
</dbReference>
<dbReference type="Pfam" id="PF01822">
    <property type="entry name" value="WSC"/>
    <property type="match status" value="1"/>
</dbReference>
<dbReference type="PANTHER" id="PTHR34997">
    <property type="entry name" value="AM15"/>
    <property type="match status" value="1"/>
</dbReference>
<evidence type="ECO:0000313" key="5">
    <source>
        <dbReference type="Proteomes" id="UP001303889"/>
    </source>
</evidence>
<dbReference type="AlphaFoldDB" id="A0AAN6RQG6"/>
<feature type="signal peptide" evidence="2">
    <location>
        <begin position="1"/>
        <end position="23"/>
    </location>
</feature>
<gene>
    <name evidence="4" type="ORF">C8A05DRAFT_47270</name>
</gene>
<dbReference type="PROSITE" id="PS51212">
    <property type="entry name" value="WSC"/>
    <property type="match status" value="1"/>
</dbReference>
<sequence>MKASSTPTTLLLSLAALTRRAAADPYPNFQWDPNTAADCVEWYDHSNGETCEHIRSYFTITPEQFHAWNPSLGLDCSGWLDRTSYCIVTLGRMQDTYKSRSITFRPTTATVTGYSRTYTTTYTPTPTIWRSIGCHALGGLDERVTIDVGKLTPEKCQSACWSSQYQFAGLMAGNQCWCAVLADGEKRDSAACSVSCEGDSGVTCGGVDAVELFWKETMWVTTTASSGGGAVATPPPAGTAVGTTASSGAGRKRVVFGMLG</sequence>
<dbReference type="InterPro" id="IPR036779">
    <property type="entry name" value="LysM_dom_sf"/>
</dbReference>
<dbReference type="InterPro" id="IPR002889">
    <property type="entry name" value="WSC_carb-bd"/>
</dbReference>
<keyword evidence="5" id="KW-1185">Reference proteome</keyword>
<dbReference type="Gene3D" id="3.10.350.10">
    <property type="entry name" value="LysM domain"/>
    <property type="match status" value="1"/>
</dbReference>
<reference evidence="4" key="1">
    <citation type="journal article" date="2023" name="Mol. Phylogenet. Evol.">
        <title>Genome-scale phylogeny and comparative genomics of the fungal order Sordariales.</title>
        <authorList>
            <person name="Hensen N."/>
            <person name="Bonometti L."/>
            <person name="Westerberg I."/>
            <person name="Brannstrom I.O."/>
            <person name="Guillou S."/>
            <person name="Cros-Aarteil S."/>
            <person name="Calhoun S."/>
            <person name="Haridas S."/>
            <person name="Kuo A."/>
            <person name="Mondo S."/>
            <person name="Pangilinan J."/>
            <person name="Riley R."/>
            <person name="LaButti K."/>
            <person name="Andreopoulos B."/>
            <person name="Lipzen A."/>
            <person name="Chen C."/>
            <person name="Yan M."/>
            <person name="Daum C."/>
            <person name="Ng V."/>
            <person name="Clum A."/>
            <person name="Steindorff A."/>
            <person name="Ohm R.A."/>
            <person name="Martin F."/>
            <person name="Silar P."/>
            <person name="Natvig D.O."/>
            <person name="Lalanne C."/>
            <person name="Gautier V."/>
            <person name="Ament-Velasquez S.L."/>
            <person name="Kruys A."/>
            <person name="Hutchinson M.I."/>
            <person name="Powell A.J."/>
            <person name="Barry K."/>
            <person name="Miller A.N."/>
            <person name="Grigoriev I.V."/>
            <person name="Debuchy R."/>
            <person name="Gladieux P."/>
            <person name="Hiltunen Thoren M."/>
            <person name="Johannesson H."/>
        </authorList>
    </citation>
    <scope>NUCLEOTIDE SEQUENCE</scope>
    <source>
        <strain evidence="4">CBS 103.79</strain>
    </source>
</reference>
<feature type="domain" description="WSC" evidence="3">
    <location>
        <begin position="128"/>
        <end position="216"/>
    </location>
</feature>
<dbReference type="GO" id="GO:0008061">
    <property type="term" value="F:chitin binding"/>
    <property type="evidence" value="ECO:0007669"/>
    <property type="project" value="InterPro"/>
</dbReference>
<reference evidence="4" key="2">
    <citation type="submission" date="2023-05" db="EMBL/GenBank/DDBJ databases">
        <authorList>
            <consortium name="Lawrence Berkeley National Laboratory"/>
            <person name="Steindorff A."/>
            <person name="Hensen N."/>
            <person name="Bonometti L."/>
            <person name="Westerberg I."/>
            <person name="Brannstrom I.O."/>
            <person name="Guillou S."/>
            <person name="Cros-Aarteil S."/>
            <person name="Calhoun S."/>
            <person name="Haridas S."/>
            <person name="Kuo A."/>
            <person name="Mondo S."/>
            <person name="Pangilinan J."/>
            <person name="Riley R."/>
            <person name="Labutti K."/>
            <person name="Andreopoulos B."/>
            <person name="Lipzen A."/>
            <person name="Chen C."/>
            <person name="Yanf M."/>
            <person name="Daum C."/>
            <person name="Ng V."/>
            <person name="Clum A."/>
            <person name="Ohm R."/>
            <person name="Martin F."/>
            <person name="Silar P."/>
            <person name="Natvig D."/>
            <person name="Lalanne C."/>
            <person name="Gautier V."/>
            <person name="Ament-Velasquez S.L."/>
            <person name="Kruys A."/>
            <person name="Hutchinson M.I."/>
            <person name="Powell A.J."/>
            <person name="Barry K."/>
            <person name="Miller A.N."/>
            <person name="Grigoriev I.V."/>
            <person name="Debuchy R."/>
            <person name="Gladieux P."/>
            <person name="Thoren M.H."/>
            <person name="Johannesson H."/>
        </authorList>
    </citation>
    <scope>NUCLEOTIDE SEQUENCE</scope>
    <source>
        <strain evidence="4">CBS 103.79</strain>
    </source>
</reference>
<evidence type="ECO:0000259" key="3">
    <source>
        <dbReference type="PROSITE" id="PS51212"/>
    </source>
</evidence>
<dbReference type="PANTHER" id="PTHR34997:SF18">
    <property type="entry name" value="LYSM DOMAIN-CONTAINING PROTEIN"/>
    <property type="match status" value="1"/>
</dbReference>
<keyword evidence="2" id="KW-0732">Signal</keyword>
<feature type="chain" id="PRO_5042879161" evidence="2">
    <location>
        <begin position="24"/>
        <end position="260"/>
    </location>
</feature>
<dbReference type="Proteomes" id="UP001303889">
    <property type="component" value="Unassembled WGS sequence"/>
</dbReference>
<evidence type="ECO:0000313" key="4">
    <source>
        <dbReference type="EMBL" id="KAK3898401.1"/>
    </source>
</evidence>
<comment type="caution">
    <text evidence="4">The sequence shown here is derived from an EMBL/GenBank/DDBJ whole genome shotgun (WGS) entry which is preliminary data.</text>
</comment>
<evidence type="ECO:0000256" key="2">
    <source>
        <dbReference type="SAM" id="SignalP"/>
    </source>
</evidence>
<protein>
    <submittedName>
        <fullName evidence="4">Wsc domain protein</fullName>
    </submittedName>
</protein>